<dbReference type="InterPro" id="IPR022385">
    <property type="entry name" value="Rhs_assc_core"/>
</dbReference>
<proteinExistence type="predicted"/>
<name>A0A1T5N3N5_9BACT</name>
<dbReference type="PANTHER" id="PTHR32305:SF15">
    <property type="entry name" value="PROTEIN RHSA-RELATED"/>
    <property type="match status" value="1"/>
</dbReference>
<dbReference type="PANTHER" id="PTHR32305">
    <property type="match status" value="1"/>
</dbReference>
<sequence>MGYRKLNILCYSVCCALLLLLGTIHVASAQVESYQKRLQGKIKKGDTLVIKDEKFRNDAFDWKSINNKLVNNVVTFGLYRDSTYRIDKPFKCELDLKIEYWSQPDQDDPITIEHARLNINYDTVWLAPYQGENIYSFTNGYKVKLTVNDITSKELGTDLPAIFSLRGDVIVDRQYTSNKEEELSMTAFFKSGETATAPKKQAKAAMAPMGATPNTPPLTGIINVNWNEIIPGQEYDLEWTYIDDESTNGQFITANRSSITDAQLEAMFRNNSTRITTDQHNYDITLLHSSKYLLLRIRYVIYVNGFREEHPWVYQTKLASGEVARVLDLSWHQPGFNWQFSASYAEGGKKKEVVAYFDGILKNRQTVTINNTDKNVVLQENVYDEYGRVAANILPAPINATALTYYGRQNLNALNKVYSYKDIYNNSTGVCVVKPAPLGTTGGAGMYYSSANPFKATDASMNYVPDASGYPFAITAYTNDNTGRVRVKGGVGDVMQPNQDEALNHSTRYFYGKPVQWELDRLFGSSAGKASHFLKNMTIDPNGQISISYLNSSGKPVATALSGGSPDNVLPLASKGVSELVDVPVLEPESFVFDPQELKLKGAATYLCAVPDHNASIRYRIDKLIKKYKENAVEICSNCYYELKIDVYDDCNNKVDANITPIKIGSLTPNCADDGSVENSFVVDLGKAGEYSIRFELSLNPDVIAAYTDDFIKRNTNLQPEFYFIINQLRTTDFSGCVSDCHTCEVALGTKAEFQQKVWQRIADNQVNATLYTNDINNWSGPLYDILKMRCTIALLNCVPDPCKELKETLKQDVSPGGQYAQFDSYGRPLEQAVNILAIYFRTIFPVDTVGGSSYESTRIINVDGISISPCDANFTLEDLVKNWRPEWADLFLPYHWEYCALESCESLSAVKRWDEKITSLCLKASDLPKYVGSNYDRNNPTWLLNADPFATNTAAQPFIGSFVNDLNNYSRNRTPFKSSTYNNKNIWQYVDYLLYCADSTGNTNATADVTFVSRWNNCVPQTQCRVPDREWLAYAEYYFQLKEIYYQRIRDARCGDICKIGRPLPMLGESCATVSDFSFAEDSLGNCSAGTKRVRVNFEGNRFATETRVAVTYSTGTTNTSEILIFGAGDRYKTICIPQYLPLSVLKVDSVYCRNSGAVSFPPKGPVTLPCRTDYTVEVDQIIHSTLGYKITFSSPLSTDVEYVFTLKIGTNPNNVVTVKMNPPDPVYYGSVYIGTDSPTPAEQQITVLSYTCNDPTGGCSPLFRNKISRMERIDYDQTFSMNPDSLRNDGFAQIANLVADNCANNADVWMSQLEEGLSGYTSIKRDALRQKLIEVCKLGGDTAHLNGASAAVPTATAEGYRSFKDVMLGVLGTGSITMKNNPWILSGPYPFNVKAQTAEAVIGNTNPAICARLSALQATYNSNAAGRTFLKYLTDTYGSAMNLKQEELDQLIKSCGNCRYLLASQLTLPVFLEVNTKGCITPAEFTAGMTALNQEPWSGGLDNTKDNYETIVATYLNHRWGFSLGYLDYDDYRQKVTAGTSALLCNEPVFRSVTPDPAECLMGMIDGAIAGGRRRYVVYIDSVRQDFRRQYVTVCAGTKATANLKTRQQLYHFTLYYYDQAGNLVRTVPPEGVDVLSTERLNTTTTEVPADFTCNYNGAIVNTSLPLTLTELTNSLNIQTGISVEMWIKGRSTGATQVLTPTSNNNYFFTTCISSTYCYVSIYKMNPETNAINIVNSSHIAVPITAFRGGDWLHLVVQGSNLMDGVLSTYVNGQLLNSDTKAPPAPCTWEIVVGTGGVSITSDLSDLKHLRTYNRQLTADEIWTNSQEPCMAQMAGLDARRFWGRYNVPANGAPGTVGGPNSNIEVRPMPVQPQHRLATDYAYTSLNQVSKQKTPDAGVSGFWYDYLGRLIASRNAKQWARNNNYNYSVYDALGRITENGEVFSNVSIFEPGFITGYGDLLVNPISNPERIYTFYDSPMLPSSLGTQDNLRNRVSAQYRYVAASTGGTTTDNFVYSYDLLGNVKTFWHGNGLYDYKQTDYNYDLISGKVNAVRYQPGKDDQFYYAYTYDAENRLVEAKSGINSVSVDKWEISGAVTDAFYRYYKHGPLSRMEYLRNAIQGIDYAYTLQGWLKGINGNYLSPASDMGRDGDPSGTKAHFAKDVASYTLDYFQGDYTPIGKPPTVTNPFALKWEGKAADIAGQDLYNGNIARSELALKGINGGNPIGYSYRYDQLNRLRTMRQHTLAGGATTWEMGTTPPTPYAEDITYDASGNILTYNRNNMSGAPMDRLTYNYPRNGGGQLTRNRLRYVRDGITLPLYPGVDIGNQAPAVETASEIGNVAGDAYQYDEIGNLIKDGNDVSEIEWNIIGKIKSFKKGTLKTEYFYDPAGNRSRKVVETSAQNFTTTVYERDVAGNVLATYEYKTGSADITWKEQYLYGSSRLGVWKPNMKLGSTATKDALWTAVNNREYEITNHLGNVLTTITDNKTPTGSVYDVTLSSAVDYSPFGMQLVGRKMNGGGYRYGFNGKENDNEVKGEGNQYDYGFRIYNPQIGRFLSTDPLAKKFAFYTPYQFSGNKPTVAVDLDGQEDHIYTISFFNKQGQAVFTSSHNEGQVVGMDRNGYEVYDRPEKFVAAYNIAFIDGTSYSLMQSFNSYKEMQGVKQSGFYSQAVSLSLWKGVGLGSESYYGSEAGYAIYGLSKMALSKFAVREAANAATKAAVDNTIVKKYDPELIERIHLSDEVHYNYDGYELGWIVKKPGGAVSIELLIQKPVQKMGLGTMVFNEAVKDATRFEGLWVESDIYGAKGMSDNLIQYNKALADGLSPEKAAFSTWSGDLAKKAGFNHVKVTPLTGDVKGVSAIFTK</sequence>
<organism evidence="3 4">
    <name type="scientific">Chitinophaga ginsengisegetis</name>
    <dbReference type="NCBI Taxonomy" id="393003"/>
    <lineage>
        <taxon>Bacteria</taxon>
        <taxon>Pseudomonadati</taxon>
        <taxon>Bacteroidota</taxon>
        <taxon>Chitinophagia</taxon>
        <taxon>Chitinophagales</taxon>
        <taxon>Chitinophagaceae</taxon>
        <taxon>Chitinophaga</taxon>
    </lineage>
</organism>
<dbReference type="Proteomes" id="UP000190166">
    <property type="component" value="Unassembled WGS sequence"/>
</dbReference>
<keyword evidence="1" id="KW-0732">Signal</keyword>
<dbReference type="RefSeq" id="WP_143313459.1">
    <property type="nucleotide sequence ID" value="NZ_FUZZ01000001.1"/>
</dbReference>
<evidence type="ECO:0000313" key="4">
    <source>
        <dbReference type="Proteomes" id="UP000190166"/>
    </source>
</evidence>
<dbReference type="NCBIfam" id="TIGR03696">
    <property type="entry name" value="Rhs_assc_core"/>
    <property type="match status" value="1"/>
</dbReference>
<evidence type="ECO:0000256" key="1">
    <source>
        <dbReference type="SAM" id="SignalP"/>
    </source>
</evidence>
<reference evidence="3 4" key="1">
    <citation type="submission" date="2017-02" db="EMBL/GenBank/DDBJ databases">
        <authorList>
            <person name="Peterson S.W."/>
        </authorList>
    </citation>
    <scope>NUCLEOTIDE SEQUENCE [LARGE SCALE GENOMIC DNA]</scope>
    <source>
        <strain evidence="3 4">DSM 18108</strain>
    </source>
</reference>
<dbReference type="InterPro" id="IPR013320">
    <property type="entry name" value="ConA-like_dom_sf"/>
</dbReference>
<dbReference type="SUPFAM" id="SSF49899">
    <property type="entry name" value="Concanavalin A-like lectins/glucanases"/>
    <property type="match status" value="1"/>
</dbReference>
<feature type="domain" description="DUF6443" evidence="2">
    <location>
        <begin position="344"/>
        <end position="423"/>
    </location>
</feature>
<accession>A0A1T5N3N5</accession>
<dbReference type="Gene3D" id="2.180.10.10">
    <property type="entry name" value="RHS repeat-associated core"/>
    <property type="match status" value="1"/>
</dbReference>
<dbReference type="STRING" id="393003.SAMN05660461_0221"/>
<dbReference type="GO" id="GO:0004553">
    <property type="term" value="F:hydrolase activity, hydrolyzing O-glycosyl compounds"/>
    <property type="evidence" value="ECO:0007669"/>
    <property type="project" value="UniProtKB-ARBA"/>
</dbReference>
<feature type="signal peptide" evidence="1">
    <location>
        <begin position="1"/>
        <end position="29"/>
    </location>
</feature>
<dbReference type="GO" id="GO:0005975">
    <property type="term" value="P:carbohydrate metabolic process"/>
    <property type="evidence" value="ECO:0007669"/>
    <property type="project" value="UniProtKB-ARBA"/>
</dbReference>
<keyword evidence="4" id="KW-1185">Reference proteome</keyword>
<gene>
    <name evidence="3" type="ORF">SAMN05660461_0221</name>
</gene>
<feature type="chain" id="PRO_5010567702" evidence="1">
    <location>
        <begin position="30"/>
        <end position="2862"/>
    </location>
</feature>
<dbReference type="InterPro" id="IPR050708">
    <property type="entry name" value="T6SS_VgrG/RHS"/>
</dbReference>
<protein>
    <submittedName>
        <fullName evidence="3">RHS repeat-associated core domain-containing protein</fullName>
    </submittedName>
</protein>
<evidence type="ECO:0000259" key="2">
    <source>
        <dbReference type="Pfam" id="PF20041"/>
    </source>
</evidence>
<dbReference type="EMBL" id="FUZZ01000001">
    <property type="protein sequence ID" value="SKC95080.1"/>
    <property type="molecule type" value="Genomic_DNA"/>
</dbReference>
<dbReference type="InterPro" id="IPR045619">
    <property type="entry name" value="DUF6443"/>
</dbReference>
<evidence type="ECO:0000313" key="3">
    <source>
        <dbReference type="EMBL" id="SKC95080.1"/>
    </source>
</evidence>
<dbReference type="Pfam" id="PF20041">
    <property type="entry name" value="DUF6443"/>
    <property type="match status" value="1"/>
</dbReference>